<proteinExistence type="predicted"/>
<dbReference type="Proteomes" id="UP001302274">
    <property type="component" value="Unassembled WGS sequence"/>
</dbReference>
<name>A0ABU5VY08_9BACT</name>
<organism evidence="1 2">
    <name type="scientific">Bacteriovorax antarcticus</name>
    <dbReference type="NCBI Taxonomy" id="3088717"/>
    <lineage>
        <taxon>Bacteria</taxon>
        <taxon>Pseudomonadati</taxon>
        <taxon>Bdellovibrionota</taxon>
        <taxon>Bacteriovoracia</taxon>
        <taxon>Bacteriovoracales</taxon>
        <taxon>Bacteriovoracaceae</taxon>
        <taxon>Bacteriovorax</taxon>
    </lineage>
</organism>
<reference evidence="1 2" key="1">
    <citation type="submission" date="2023-11" db="EMBL/GenBank/DDBJ databases">
        <title>A Novel Polar Bacteriovorax (B. antarcticus) Isolated from the Biocrust in Antarctica.</title>
        <authorList>
            <person name="Mun W."/>
            <person name="Choi S.Y."/>
            <person name="Mitchell R.J."/>
        </authorList>
    </citation>
    <scope>NUCLEOTIDE SEQUENCE [LARGE SCALE GENOMIC DNA]</scope>
    <source>
        <strain evidence="1 2">PP10</strain>
    </source>
</reference>
<protein>
    <submittedName>
        <fullName evidence="1">Uncharacterized protein</fullName>
    </submittedName>
</protein>
<dbReference type="EMBL" id="JAYGJQ010000002">
    <property type="protein sequence ID" value="MEA9357941.1"/>
    <property type="molecule type" value="Genomic_DNA"/>
</dbReference>
<evidence type="ECO:0000313" key="2">
    <source>
        <dbReference type="Proteomes" id="UP001302274"/>
    </source>
</evidence>
<keyword evidence="2" id="KW-1185">Reference proteome</keyword>
<dbReference type="RefSeq" id="WP_323578137.1">
    <property type="nucleotide sequence ID" value="NZ_JAYGJQ010000002.1"/>
</dbReference>
<gene>
    <name evidence="1" type="ORF">SHI21_17045</name>
</gene>
<comment type="caution">
    <text evidence="1">The sequence shown here is derived from an EMBL/GenBank/DDBJ whole genome shotgun (WGS) entry which is preliminary data.</text>
</comment>
<sequence>MSGIQTNATRRNASDARNFNSLHRDDYYDVPENSLISLEKITTNYLYQAAV</sequence>
<evidence type="ECO:0000313" key="1">
    <source>
        <dbReference type="EMBL" id="MEA9357941.1"/>
    </source>
</evidence>
<accession>A0ABU5VY08</accession>